<accession>A0A3B1A475</accession>
<evidence type="ECO:0000256" key="1">
    <source>
        <dbReference type="SAM" id="Phobius"/>
    </source>
</evidence>
<dbReference type="AlphaFoldDB" id="A0A3B1A475"/>
<reference evidence="3" key="1">
    <citation type="submission" date="2018-06" db="EMBL/GenBank/DDBJ databases">
        <authorList>
            <person name="Zhirakovskaya E."/>
        </authorList>
    </citation>
    <scope>NUCLEOTIDE SEQUENCE</scope>
</reference>
<protein>
    <submittedName>
        <fullName evidence="3">Hydrolase, alpha/beta fold family</fullName>
    </submittedName>
</protein>
<keyword evidence="1" id="KW-0812">Transmembrane</keyword>
<gene>
    <name evidence="3" type="ORF">MNBD_GAMMA23-2539</name>
</gene>
<name>A0A3B1A475_9ZZZZ</name>
<keyword evidence="1" id="KW-0472">Membrane</keyword>
<dbReference type="EMBL" id="UOFT01000038">
    <property type="protein sequence ID" value="VAW94397.1"/>
    <property type="molecule type" value="Genomic_DNA"/>
</dbReference>
<keyword evidence="1" id="KW-1133">Transmembrane helix</keyword>
<evidence type="ECO:0000313" key="3">
    <source>
        <dbReference type="EMBL" id="VAW94397.1"/>
    </source>
</evidence>
<sequence>MNVKKPLINILSLAAIGLLLLNTWFYFLQPSMLFYPYKYLTVTPKDWSLAYENVEIVTTDNIRLHGWYLPVSNSRQVVLFFHGNGGNISHREDSLKIFNQLGLNVLIIDYRGYGLSEGSITESGIYLDAMAAWQYLLNQHDYSGKDIIVFGRSLGGAVATQLASQVQPRALIIESSFSSIKDMASRILPFISKLIYLRYDFNTESSIKQVRVPVLVMHSLDDDIIPFQLGIKIFKAANEPKEFYKLQGNHNNGFMESMPEYQQTIKQFLGR</sequence>
<feature type="domain" description="Serine aminopeptidase S33" evidence="2">
    <location>
        <begin position="73"/>
        <end position="194"/>
    </location>
</feature>
<dbReference type="PANTHER" id="PTHR12277">
    <property type="entry name" value="ALPHA/BETA HYDROLASE DOMAIN-CONTAINING PROTEIN"/>
    <property type="match status" value="1"/>
</dbReference>
<dbReference type="Pfam" id="PF12146">
    <property type="entry name" value="Hydrolase_4"/>
    <property type="match status" value="1"/>
</dbReference>
<evidence type="ECO:0000259" key="2">
    <source>
        <dbReference type="Pfam" id="PF12146"/>
    </source>
</evidence>
<dbReference type="SUPFAM" id="SSF53474">
    <property type="entry name" value="alpha/beta-Hydrolases"/>
    <property type="match status" value="1"/>
</dbReference>
<proteinExistence type="predicted"/>
<organism evidence="3">
    <name type="scientific">hydrothermal vent metagenome</name>
    <dbReference type="NCBI Taxonomy" id="652676"/>
    <lineage>
        <taxon>unclassified sequences</taxon>
        <taxon>metagenomes</taxon>
        <taxon>ecological metagenomes</taxon>
    </lineage>
</organism>
<dbReference type="GO" id="GO:0016787">
    <property type="term" value="F:hydrolase activity"/>
    <property type="evidence" value="ECO:0007669"/>
    <property type="project" value="UniProtKB-KW"/>
</dbReference>
<feature type="transmembrane region" description="Helical" evidence="1">
    <location>
        <begin position="7"/>
        <end position="27"/>
    </location>
</feature>
<dbReference type="InterPro" id="IPR022742">
    <property type="entry name" value="Hydrolase_4"/>
</dbReference>
<dbReference type="PANTHER" id="PTHR12277:SF81">
    <property type="entry name" value="PROTEIN ABHD13"/>
    <property type="match status" value="1"/>
</dbReference>
<keyword evidence="3" id="KW-0378">Hydrolase</keyword>
<dbReference type="Gene3D" id="3.40.50.1820">
    <property type="entry name" value="alpha/beta hydrolase"/>
    <property type="match status" value="1"/>
</dbReference>
<dbReference type="InterPro" id="IPR029058">
    <property type="entry name" value="AB_hydrolase_fold"/>
</dbReference>